<sequence length="363" mass="40427">MTIKPKVTIHDIAEKLNVTASTVSRALNDNPRISDATKKAVLKIAKQLNYQPNNIAAALRNGKSHIIGIIVPTADRAFFSSVVRGIEEIANKINYKVIICQSYDNYEKEVQTVDALLNARVDGIIASIGKNTENFDHFKKAMEKGVPLVLFDRTTDALEVSQIVIDDYLGAYKAVEHLIQQGCTRIAHFTSPKKVSVFKERLRGYLDALSDYGIPYADELVIKSNLQLEDGRDSMEQLLKLDKLPDAVFSASDYGAMGAMQVLKENNFRIPQDVALAGFSNDPFTSFTDPPLTTVDQLSITMGKITAEIFFEQISTQEKRNMSQKIILKPELIIRKSTMRKPMPDTPAARQAEHVKLANQEPA</sequence>
<accession>A0A5C8KAC1</accession>
<dbReference type="CDD" id="cd01392">
    <property type="entry name" value="HTH_LacI"/>
    <property type="match status" value="1"/>
</dbReference>
<dbReference type="OrthoDB" id="891936at2"/>
<evidence type="ECO:0000313" key="7">
    <source>
        <dbReference type="Proteomes" id="UP000321926"/>
    </source>
</evidence>
<proteinExistence type="predicted"/>
<evidence type="ECO:0000259" key="5">
    <source>
        <dbReference type="PROSITE" id="PS50932"/>
    </source>
</evidence>
<dbReference type="CDD" id="cd06267">
    <property type="entry name" value="PBP1_LacI_sugar_binding-like"/>
    <property type="match status" value="1"/>
</dbReference>
<organism evidence="6 7">
    <name type="scientific">Pontibacter qinzhouensis</name>
    <dbReference type="NCBI Taxonomy" id="2603253"/>
    <lineage>
        <taxon>Bacteria</taxon>
        <taxon>Pseudomonadati</taxon>
        <taxon>Bacteroidota</taxon>
        <taxon>Cytophagia</taxon>
        <taxon>Cytophagales</taxon>
        <taxon>Hymenobacteraceae</taxon>
        <taxon>Pontibacter</taxon>
    </lineage>
</organism>
<dbReference type="InterPro" id="IPR001761">
    <property type="entry name" value="Peripla_BP/Lac1_sug-bd_dom"/>
</dbReference>
<dbReference type="PROSITE" id="PS50932">
    <property type="entry name" value="HTH_LACI_2"/>
    <property type="match status" value="1"/>
</dbReference>
<dbReference type="InterPro" id="IPR028082">
    <property type="entry name" value="Peripla_BP_I"/>
</dbReference>
<dbReference type="Pfam" id="PF00532">
    <property type="entry name" value="Peripla_BP_1"/>
    <property type="match status" value="1"/>
</dbReference>
<name>A0A5C8KAC1_9BACT</name>
<keyword evidence="7" id="KW-1185">Reference proteome</keyword>
<feature type="region of interest" description="Disordered" evidence="4">
    <location>
        <begin position="337"/>
        <end position="363"/>
    </location>
</feature>
<dbReference type="Gene3D" id="1.10.260.40">
    <property type="entry name" value="lambda repressor-like DNA-binding domains"/>
    <property type="match status" value="1"/>
</dbReference>
<feature type="domain" description="HTH lacI-type" evidence="5">
    <location>
        <begin position="7"/>
        <end position="61"/>
    </location>
</feature>
<keyword evidence="2" id="KW-0238">DNA-binding</keyword>
<reference evidence="6 7" key="1">
    <citation type="submission" date="2019-08" db="EMBL/GenBank/DDBJ databases">
        <authorList>
            <person name="Shi S."/>
        </authorList>
    </citation>
    <scope>NUCLEOTIDE SEQUENCE [LARGE SCALE GENOMIC DNA]</scope>
    <source>
        <strain evidence="6 7">GY10130</strain>
    </source>
</reference>
<evidence type="ECO:0000256" key="1">
    <source>
        <dbReference type="ARBA" id="ARBA00023015"/>
    </source>
</evidence>
<comment type="caution">
    <text evidence="6">The sequence shown here is derived from an EMBL/GenBank/DDBJ whole genome shotgun (WGS) entry which is preliminary data.</text>
</comment>
<keyword evidence="1" id="KW-0805">Transcription regulation</keyword>
<dbReference type="SUPFAM" id="SSF53822">
    <property type="entry name" value="Periplasmic binding protein-like I"/>
    <property type="match status" value="1"/>
</dbReference>
<gene>
    <name evidence="6" type="ORF">FVR03_07025</name>
</gene>
<dbReference type="Gene3D" id="3.40.50.2300">
    <property type="match status" value="2"/>
</dbReference>
<dbReference type="SMART" id="SM00354">
    <property type="entry name" value="HTH_LACI"/>
    <property type="match status" value="1"/>
</dbReference>
<dbReference type="SUPFAM" id="SSF47413">
    <property type="entry name" value="lambda repressor-like DNA-binding domains"/>
    <property type="match status" value="1"/>
</dbReference>
<dbReference type="PANTHER" id="PTHR30146">
    <property type="entry name" value="LACI-RELATED TRANSCRIPTIONAL REPRESSOR"/>
    <property type="match status" value="1"/>
</dbReference>
<dbReference type="InterPro" id="IPR000843">
    <property type="entry name" value="HTH_LacI"/>
</dbReference>
<dbReference type="GO" id="GO:0000976">
    <property type="term" value="F:transcription cis-regulatory region binding"/>
    <property type="evidence" value="ECO:0007669"/>
    <property type="project" value="TreeGrafter"/>
</dbReference>
<evidence type="ECO:0000256" key="4">
    <source>
        <dbReference type="SAM" id="MobiDB-lite"/>
    </source>
</evidence>
<evidence type="ECO:0000256" key="2">
    <source>
        <dbReference type="ARBA" id="ARBA00023125"/>
    </source>
</evidence>
<dbReference type="PANTHER" id="PTHR30146:SF109">
    <property type="entry name" value="HTH-TYPE TRANSCRIPTIONAL REGULATOR GALS"/>
    <property type="match status" value="1"/>
</dbReference>
<dbReference type="RefSeq" id="WP_147921028.1">
    <property type="nucleotide sequence ID" value="NZ_VRTY01000019.1"/>
</dbReference>
<keyword evidence="3" id="KW-0804">Transcription</keyword>
<dbReference type="Pfam" id="PF00356">
    <property type="entry name" value="LacI"/>
    <property type="match status" value="1"/>
</dbReference>
<dbReference type="GO" id="GO:0003700">
    <property type="term" value="F:DNA-binding transcription factor activity"/>
    <property type="evidence" value="ECO:0007669"/>
    <property type="project" value="TreeGrafter"/>
</dbReference>
<dbReference type="Proteomes" id="UP000321926">
    <property type="component" value="Unassembled WGS sequence"/>
</dbReference>
<dbReference type="EMBL" id="VRTY01000019">
    <property type="protein sequence ID" value="TXK49129.1"/>
    <property type="molecule type" value="Genomic_DNA"/>
</dbReference>
<evidence type="ECO:0000313" key="6">
    <source>
        <dbReference type="EMBL" id="TXK49129.1"/>
    </source>
</evidence>
<evidence type="ECO:0000256" key="3">
    <source>
        <dbReference type="ARBA" id="ARBA00023163"/>
    </source>
</evidence>
<protein>
    <submittedName>
        <fullName evidence="6">LacI family transcriptional regulator</fullName>
    </submittedName>
</protein>
<dbReference type="AlphaFoldDB" id="A0A5C8KAC1"/>
<dbReference type="InterPro" id="IPR010982">
    <property type="entry name" value="Lambda_DNA-bd_dom_sf"/>
</dbReference>